<organism evidence="1 2">
    <name type="scientific">Thermoproteus sp. AZ2</name>
    <dbReference type="NCBI Taxonomy" id="1609232"/>
    <lineage>
        <taxon>Archaea</taxon>
        <taxon>Thermoproteota</taxon>
        <taxon>Thermoprotei</taxon>
        <taxon>Thermoproteales</taxon>
        <taxon>Thermoproteaceae</taxon>
        <taxon>Thermoproteus</taxon>
    </lineage>
</organism>
<accession>A0ACC6UZ73</accession>
<gene>
    <name evidence="1" type="ORF">TU35_002135</name>
</gene>
<reference evidence="1" key="1">
    <citation type="submission" date="2024-07" db="EMBL/GenBank/DDBJ databases">
        <title>Metagenome and Metagenome-Assembled Genomes of Archaea from a hot spring from the geothermal field of Los Azufres, Mexico.</title>
        <authorList>
            <person name="Marin-Paredes R."/>
            <person name="Martinez-Romero E."/>
            <person name="Servin-Garciduenas L.E."/>
        </authorList>
    </citation>
    <scope>NUCLEOTIDE SEQUENCE</scope>
</reference>
<evidence type="ECO:0000313" key="1">
    <source>
        <dbReference type="EMBL" id="MFB6490040.1"/>
    </source>
</evidence>
<evidence type="ECO:0000313" key="2">
    <source>
        <dbReference type="Proteomes" id="UP000033636"/>
    </source>
</evidence>
<name>A0ACC6UZ73_9CREN</name>
<dbReference type="EMBL" id="JZWT02000004">
    <property type="protein sequence ID" value="MFB6490040.1"/>
    <property type="molecule type" value="Genomic_DNA"/>
</dbReference>
<protein>
    <submittedName>
        <fullName evidence="1">Substrate-binding domain-containing protein</fullName>
    </submittedName>
</protein>
<dbReference type="Proteomes" id="UP000033636">
    <property type="component" value="Unassembled WGS sequence"/>
</dbReference>
<comment type="caution">
    <text evidence="1">The sequence shown here is derived from an EMBL/GenBank/DDBJ whole genome shotgun (WGS) entry which is preliminary data.</text>
</comment>
<sequence length="332" mass="36137">MEKFRIDIILEKGDKRAVDMETALLLKYIEELGSLSAAAKKLGIPYSRAWQDIARAEAALGLRLVEARRGAAGGARLTEAGAAILRRYVEVAERKAGGLEAEVCDFVYAGSSDEYILRLLSRLREEGYCVEVHWVGSMAGLTMAALGLADVAGAHLLDPATGEYNLPYIERLGLSTIALFRGYMRSIGFAYRPDVEFRGVEDLFKYRFINRNPGSGTRTLLEHLLSLYAQRSGAAKASLAAKIKGYEVEVRTHEEVAKALVEGKADVGLAIAAVAEGAGLGFRQVALERFDIAVNKRSLQKPAAALLLKLLKEEEPPPGYVPLKNSGEAIIR</sequence>
<proteinExistence type="predicted"/>